<dbReference type="Gene3D" id="1.20.1280.50">
    <property type="match status" value="1"/>
</dbReference>
<reference evidence="2" key="1">
    <citation type="journal article" date="2022" name="bioRxiv">
        <title>Deciphering the potential niche of two novel black yeast fungi from a biological soil crust based on their genomes, phenotypes, and melanin regulation.</title>
        <authorList>
            <consortium name="DOE Joint Genome Institute"/>
            <person name="Carr E.C."/>
            <person name="Barton Q."/>
            <person name="Grambo S."/>
            <person name="Sullivan M."/>
            <person name="Renfro C.M."/>
            <person name="Kuo A."/>
            <person name="Pangilinan J."/>
            <person name="Lipzen A."/>
            <person name="Keymanesh K."/>
            <person name="Savage E."/>
            <person name="Barry K."/>
            <person name="Grigoriev I.V."/>
            <person name="Riekhof W.R."/>
            <person name="Harris S.S."/>
        </authorList>
    </citation>
    <scope>NUCLEOTIDE SEQUENCE</scope>
    <source>
        <strain evidence="2">JF 03-4F</strain>
    </source>
</reference>
<name>A0AAN6DL11_9EURO</name>
<dbReference type="PANTHER" id="PTHR13318">
    <property type="entry name" value="PARTNER OF PAIRED, ISOFORM B-RELATED"/>
    <property type="match status" value="1"/>
</dbReference>
<dbReference type="Pfam" id="PF12937">
    <property type="entry name" value="F-box-like"/>
    <property type="match status" value="1"/>
</dbReference>
<dbReference type="EMBL" id="MU404363">
    <property type="protein sequence ID" value="KAI1608369.1"/>
    <property type="molecule type" value="Genomic_DNA"/>
</dbReference>
<protein>
    <recommendedName>
        <fullName evidence="1">F-box domain-containing protein</fullName>
    </recommendedName>
</protein>
<keyword evidence="3" id="KW-1185">Reference proteome</keyword>
<dbReference type="PROSITE" id="PS50181">
    <property type="entry name" value="FBOX"/>
    <property type="match status" value="1"/>
</dbReference>
<dbReference type="Gene3D" id="1.25.40.10">
    <property type="entry name" value="Tetratricopeptide repeat domain"/>
    <property type="match status" value="1"/>
</dbReference>
<accession>A0AAN6DL11</accession>
<dbReference type="SUPFAM" id="SSF52047">
    <property type="entry name" value="RNI-like"/>
    <property type="match status" value="1"/>
</dbReference>
<evidence type="ECO:0000313" key="3">
    <source>
        <dbReference type="Proteomes" id="UP001203852"/>
    </source>
</evidence>
<dbReference type="InterPro" id="IPR001810">
    <property type="entry name" value="F-box_dom"/>
</dbReference>
<gene>
    <name evidence="2" type="ORF">EDD36DRAFT_96995</name>
</gene>
<dbReference type="GO" id="GO:0019005">
    <property type="term" value="C:SCF ubiquitin ligase complex"/>
    <property type="evidence" value="ECO:0007669"/>
    <property type="project" value="TreeGrafter"/>
</dbReference>
<dbReference type="Proteomes" id="UP001203852">
    <property type="component" value="Unassembled WGS sequence"/>
</dbReference>
<comment type="caution">
    <text evidence="2">The sequence shown here is derived from an EMBL/GenBank/DDBJ whole genome shotgun (WGS) entry which is preliminary data.</text>
</comment>
<feature type="domain" description="F-box" evidence="1">
    <location>
        <begin position="153"/>
        <end position="200"/>
    </location>
</feature>
<dbReference type="SMART" id="SM00256">
    <property type="entry name" value="FBOX"/>
    <property type="match status" value="1"/>
</dbReference>
<dbReference type="Gene3D" id="3.80.10.10">
    <property type="entry name" value="Ribonuclease Inhibitor"/>
    <property type="match status" value="1"/>
</dbReference>
<dbReference type="CDD" id="cd09917">
    <property type="entry name" value="F-box_SF"/>
    <property type="match status" value="1"/>
</dbReference>
<evidence type="ECO:0000313" key="2">
    <source>
        <dbReference type="EMBL" id="KAI1608369.1"/>
    </source>
</evidence>
<dbReference type="InterPro" id="IPR036047">
    <property type="entry name" value="F-box-like_dom_sf"/>
</dbReference>
<dbReference type="SUPFAM" id="SSF81383">
    <property type="entry name" value="F-box domain"/>
    <property type="match status" value="1"/>
</dbReference>
<dbReference type="SUPFAM" id="SSF48452">
    <property type="entry name" value="TPR-like"/>
    <property type="match status" value="1"/>
</dbReference>
<evidence type="ECO:0000259" key="1">
    <source>
        <dbReference type="PROSITE" id="PS50181"/>
    </source>
</evidence>
<dbReference type="GO" id="GO:0031146">
    <property type="term" value="P:SCF-dependent proteasomal ubiquitin-dependent protein catabolic process"/>
    <property type="evidence" value="ECO:0007669"/>
    <property type="project" value="TreeGrafter"/>
</dbReference>
<proteinExistence type="predicted"/>
<dbReference type="InterPro" id="IPR011990">
    <property type="entry name" value="TPR-like_helical_dom_sf"/>
</dbReference>
<sequence>MASSVKPTPSIKARFSKSTAELVSGCQKAAKSKQWDVAIQLASAALQESDGMSGRDRVTILDTRVALYLRMNEVDLAIKDAKAMIRQDRTDGRGYIRCGQTERARGHFSAAVNFYRHGLKHVQWSSQYVQSITKEMDAVQEQIRIATMSSKPVDPMEALPLETAQHILSFISYKQHVRLLRVCRAWNRLLRSLRPLTDTLAFPDASKDITPKMLLAALRRLKVPIAVYATRLNDAARSILANRLQAWQNFQALSTLEVQSKLIPPLALPLSKYNLKSLKFGPSTFVEPKDLSEILKQCPGLETAHFTVVRAFPIGTSQPPLDVCLQSQVLQHLHLDAPGEHLDVTTLFARLPGLRSLSVSGVHGRHPPHSGVQHVLDLRYMVGLETLRLIQCAIPKLYLPPSLKDLDVSGSYFFSEDHLTESNPTTLPNLERLTIWRSHAPPPISIFSKGRGIHLEKLSELTMLIDQQSESIFATLMESGWLAGVRRLHLAGSAVVNRYAEQLPQCLRSIEDLCLEETSIDGTFLADLLNALDLLHNNKLKKITLKDCYQVSRDVVPWGKARGVEINLVRTRYDFSGRQIRDAQ</sequence>
<dbReference type="AlphaFoldDB" id="A0AAN6DL11"/>
<dbReference type="InterPro" id="IPR032675">
    <property type="entry name" value="LRR_dom_sf"/>
</dbReference>
<organism evidence="2 3">
    <name type="scientific">Exophiala viscosa</name>
    <dbReference type="NCBI Taxonomy" id="2486360"/>
    <lineage>
        <taxon>Eukaryota</taxon>
        <taxon>Fungi</taxon>
        <taxon>Dikarya</taxon>
        <taxon>Ascomycota</taxon>
        <taxon>Pezizomycotina</taxon>
        <taxon>Eurotiomycetes</taxon>
        <taxon>Chaetothyriomycetidae</taxon>
        <taxon>Chaetothyriales</taxon>
        <taxon>Herpotrichiellaceae</taxon>
        <taxon>Exophiala</taxon>
    </lineage>
</organism>